<proteinExistence type="predicted"/>
<sequence length="72" mass="7984">MPPSFVLWNATMILLVEEESSIKWLWNGPENAGSDKNAHSTFLSLEVVRCVNLTTGIRHASGERGSRRSLDA</sequence>
<evidence type="ECO:0000313" key="2">
    <source>
        <dbReference type="WBParaSite" id="ALUE_0001503401-mRNA-1"/>
    </source>
</evidence>
<accession>A0A0M3IBE7</accession>
<reference evidence="2" key="1">
    <citation type="submission" date="2017-02" db="UniProtKB">
        <authorList>
            <consortium name="WormBaseParasite"/>
        </authorList>
    </citation>
    <scope>IDENTIFICATION</scope>
</reference>
<name>A0A0M3IBE7_ASCLU</name>
<keyword evidence="1" id="KW-1185">Reference proteome</keyword>
<dbReference type="Proteomes" id="UP000036681">
    <property type="component" value="Unplaced"/>
</dbReference>
<dbReference type="AlphaFoldDB" id="A0A0M3IBE7"/>
<evidence type="ECO:0000313" key="1">
    <source>
        <dbReference type="Proteomes" id="UP000036681"/>
    </source>
</evidence>
<protein>
    <submittedName>
        <fullName evidence="2">Secreted protein</fullName>
    </submittedName>
</protein>
<dbReference type="WBParaSite" id="ALUE_0001503401-mRNA-1">
    <property type="protein sequence ID" value="ALUE_0001503401-mRNA-1"/>
    <property type="gene ID" value="ALUE_0001503401"/>
</dbReference>
<organism evidence="1 2">
    <name type="scientific">Ascaris lumbricoides</name>
    <name type="common">Giant roundworm</name>
    <dbReference type="NCBI Taxonomy" id="6252"/>
    <lineage>
        <taxon>Eukaryota</taxon>
        <taxon>Metazoa</taxon>
        <taxon>Ecdysozoa</taxon>
        <taxon>Nematoda</taxon>
        <taxon>Chromadorea</taxon>
        <taxon>Rhabditida</taxon>
        <taxon>Spirurina</taxon>
        <taxon>Ascaridomorpha</taxon>
        <taxon>Ascaridoidea</taxon>
        <taxon>Ascarididae</taxon>
        <taxon>Ascaris</taxon>
    </lineage>
</organism>